<evidence type="ECO:0000313" key="2">
    <source>
        <dbReference type="EMBL" id="RJY14972.1"/>
    </source>
</evidence>
<keyword evidence="1" id="KW-0732">Signal</keyword>
<dbReference type="AlphaFoldDB" id="A0A3A6TGX1"/>
<dbReference type="Proteomes" id="UP000273022">
    <property type="component" value="Unassembled WGS sequence"/>
</dbReference>
<feature type="signal peptide" evidence="1">
    <location>
        <begin position="1"/>
        <end position="25"/>
    </location>
</feature>
<evidence type="ECO:0000313" key="3">
    <source>
        <dbReference type="Proteomes" id="UP000273022"/>
    </source>
</evidence>
<proteinExistence type="predicted"/>
<name>A0A3A6TGX1_9GAMM</name>
<evidence type="ECO:0000256" key="1">
    <source>
        <dbReference type="SAM" id="SignalP"/>
    </source>
</evidence>
<dbReference type="EMBL" id="QYYH01000057">
    <property type="protein sequence ID" value="RJY14972.1"/>
    <property type="molecule type" value="Genomic_DNA"/>
</dbReference>
<feature type="chain" id="PRO_5017334386" evidence="1">
    <location>
        <begin position="26"/>
        <end position="202"/>
    </location>
</feature>
<keyword evidence="3" id="KW-1185">Reference proteome</keyword>
<accession>A0A3A6TGX1</accession>
<comment type="caution">
    <text evidence="2">The sequence shown here is derived from an EMBL/GenBank/DDBJ whole genome shotgun (WGS) entry which is preliminary data.</text>
</comment>
<gene>
    <name evidence="2" type="ORF">D5R81_10430</name>
</gene>
<dbReference type="RefSeq" id="WP_121853583.1">
    <property type="nucleotide sequence ID" value="NZ_CP037952.1"/>
</dbReference>
<sequence length="202" mass="23022">MLRLIKSFIPVWTMGLVLSFSPAYAGDKSVDNLESFCSHGKANGLTSEEEKLYIKEATFLLNKKYCIDRIDFKNSSDDIEISKHFPEVGNVISIRNRYINSFLSIESHEDKFAFVDLFLKKYSINNPVSYDFIRENGQVTLGLLAKYESDNTATGEIINLFPSMMFNSEINKKYINHVTTLSMVDSNLAELVNYVITGKKKL</sequence>
<organism evidence="2 3">
    <name type="scientific">Parashewanella spongiae</name>
    <dbReference type="NCBI Taxonomy" id="342950"/>
    <lineage>
        <taxon>Bacteria</taxon>
        <taxon>Pseudomonadati</taxon>
        <taxon>Pseudomonadota</taxon>
        <taxon>Gammaproteobacteria</taxon>
        <taxon>Alteromonadales</taxon>
        <taxon>Shewanellaceae</taxon>
        <taxon>Parashewanella</taxon>
    </lineage>
</organism>
<protein>
    <submittedName>
        <fullName evidence="2">Uncharacterized protein</fullName>
    </submittedName>
</protein>
<reference evidence="2 3" key="1">
    <citation type="submission" date="2018-09" db="EMBL/GenBank/DDBJ databases">
        <title>Phylogeny of the Shewanellaceae, and recommendation for two new genera, Pseudoshewanella and Parashewanella.</title>
        <authorList>
            <person name="Wang G."/>
        </authorList>
    </citation>
    <scope>NUCLEOTIDE SEQUENCE [LARGE SCALE GENOMIC DNA]</scope>
    <source>
        <strain evidence="2 3">KCTC 22492</strain>
    </source>
</reference>